<dbReference type="Pfam" id="PF11306">
    <property type="entry name" value="DUF3108"/>
    <property type="match status" value="1"/>
</dbReference>
<evidence type="ECO:0000313" key="2">
    <source>
        <dbReference type="Proteomes" id="UP001168528"/>
    </source>
</evidence>
<keyword evidence="2" id="KW-1185">Reference proteome</keyword>
<comment type="caution">
    <text evidence="1">The sequence shown here is derived from an EMBL/GenBank/DDBJ whole genome shotgun (WGS) entry which is preliminary data.</text>
</comment>
<name>A0ABT8RHD3_9BACT</name>
<dbReference type="Proteomes" id="UP001168528">
    <property type="component" value="Unassembled WGS sequence"/>
</dbReference>
<reference evidence="1" key="1">
    <citation type="submission" date="2023-07" db="EMBL/GenBank/DDBJ databases">
        <title>The genome sequence of Rhodocytophaga aerolata KACC 12507.</title>
        <authorList>
            <person name="Zhang X."/>
        </authorList>
    </citation>
    <scope>NUCLEOTIDE SEQUENCE</scope>
    <source>
        <strain evidence="1">KACC 12507</strain>
    </source>
</reference>
<sequence>MHKWFYCLLLVLAVVGFTRHDPYRRIDNDSFTAGEELRYRVHYGFVNIGEGIVEVSPSLVKVNNRSCYQVSVYGRTSGAFDLGYKVRDTWQSYIDTSALIPQQFYMNIEENTYRKETTVFFDHLQKQLQSREKSQKTKQFTIPENVQDLISGYFFLRTIDFNKLPEGAIIHIDAFFDDQLYAVKVRYRGKGEVKTKFGKIKAIGLTPLMPANGLFKDENAIKVWISNDKNKIPVKVEADMFIGAIELELKNFKGLKQKLDFY</sequence>
<evidence type="ECO:0000313" key="1">
    <source>
        <dbReference type="EMBL" id="MDO1451121.1"/>
    </source>
</evidence>
<dbReference type="RefSeq" id="WP_302041921.1">
    <property type="nucleotide sequence ID" value="NZ_JAUKPO010000043.1"/>
</dbReference>
<dbReference type="InterPro" id="IPR021457">
    <property type="entry name" value="DUF3108"/>
</dbReference>
<accession>A0ABT8RHD3</accession>
<gene>
    <name evidence="1" type="ORF">Q0590_32910</name>
</gene>
<proteinExistence type="predicted"/>
<protein>
    <submittedName>
        <fullName evidence="1">DUF3108 domain-containing protein</fullName>
    </submittedName>
</protein>
<organism evidence="1 2">
    <name type="scientific">Rhodocytophaga aerolata</name>
    <dbReference type="NCBI Taxonomy" id="455078"/>
    <lineage>
        <taxon>Bacteria</taxon>
        <taxon>Pseudomonadati</taxon>
        <taxon>Bacteroidota</taxon>
        <taxon>Cytophagia</taxon>
        <taxon>Cytophagales</taxon>
        <taxon>Rhodocytophagaceae</taxon>
        <taxon>Rhodocytophaga</taxon>
    </lineage>
</organism>
<dbReference type="EMBL" id="JAUKPO010000043">
    <property type="protein sequence ID" value="MDO1451121.1"/>
    <property type="molecule type" value="Genomic_DNA"/>
</dbReference>